<proteinExistence type="predicted"/>
<gene>
    <name evidence="4" type="ORF">SBA_ch1_14710</name>
</gene>
<dbReference type="EMBL" id="AP018817">
    <property type="protein sequence ID" value="BBF69271.1"/>
    <property type="molecule type" value="Genomic_DNA"/>
</dbReference>
<name>A0ABN5WIF7_9SPHN</name>
<organism evidence="4 5">
    <name type="scientific">Sphingomonas bisphenolicum</name>
    <dbReference type="NCBI Taxonomy" id="296544"/>
    <lineage>
        <taxon>Bacteria</taxon>
        <taxon>Pseudomonadati</taxon>
        <taxon>Pseudomonadota</taxon>
        <taxon>Alphaproteobacteria</taxon>
        <taxon>Sphingomonadales</taxon>
        <taxon>Sphingomonadaceae</taxon>
        <taxon>Sphingomonas</taxon>
    </lineage>
</organism>
<dbReference type="PANTHER" id="PTHR43877">
    <property type="entry name" value="AMINOALKYLPHOSPHONATE N-ACETYLTRANSFERASE-RELATED-RELATED"/>
    <property type="match status" value="1"/>
</dbReference>
<feature type="domain" description="N-acetyltransferase" evidence="3">
    <location>
        <begin position="4"/>
        <end position="173"/>
    </location>
</feature>
<dbReference type="CDD" id="cd04301">
    <property type="entry name" value="NAT_SF"/>
    <property type="match status" value="1"/>
</dbReference>
<accession>A0ABN5WIF7</accession>
<dbReference type="SUPFAM" id="SSF55729">
    <property type="entry name" value="Acyl-CoA N-acyltransferases (Nat)"/>
    <property type="match status" value="1"/>
</dbReference>
<reference evidence="4" key="1">
    <citation type="submission" date="2018-07" db="EMBL/GenBank/DDBJ databases">
        <title>Complete genome sequence of Sphingomonas bisphenolicum strain AO1, a bisphenol A degradative bacterium isolated from Japanese farm field.</title>
        <authorList>
            <person name="Murakami M."/>
            <person name="Koh M."/>
            <person name="Koba S."/>
            <person name="Matsumura Y."/>
        </authorList>
    </citation>
    <scope>NUCLEOTIDE SEQUENCE</scope>
    <source>
        <strain evidence="4">AO1</strain>
    </source>
</reference>
<evidence type="ECO:0000259" key="3">
    <source>
        <dbReference type="PROSITE" id="PS51186"/>
    </source>
</evidence>
<keyword evidence="5" id="KW-1185">Reference proteome</keyword>
<dbReference type="Pfam" id="PF13508">
    <property type="entry name" value="Acetyltransf_7"/>
    <property type="match status" value="1"/>
</dbReference>
<dbReference type="InterPro" id="IPR016181">
    <property type="entry name" value="Acyl_CoA_acyltransferase"/>
</dbReference>
<dbReference type="InterPro" id="IPR050832">
    <property type="entry name" value="Bact_Acetyltransf"/>
</dbReference>
<evidence type="ECO:0000256" key="2">
    <source>
        <dbReference type="ARBA" id="ARBA00023315"/>
    </source>
</evidence>
<keyword evidence="1" id="KW-0808">Transferase</keyword>
<dbReference type="PANTHER" id="PTHR43877:SF1">
    <property type="entry name" value="ACETYLTRANSFERASE"/>
    <property type="match status" value="1"/>
</dbReference>
<dbReference type="RefSeq" id="WP_261936398.1">
    <property type="nucleotide sequence ID" value="NZ_AP018817.1"/>
</dbReference>
<dbReference type="Gene3D" id="3.40.630.30">
    <property type="match status" value="1"/>
</dbReference>
<evidence type="ECO:0000256" key="1">
    <source>
        <dbReference type="ARBA" id="ARBA00022679"/>
    </source>
</evidence>
<keyword evidence="2" id="KW-0012">Acyltransferase</keyword>
<dbReference type="Proteomes" id="UP001059971">
    <property type="component" value="Chromosome 1"/>
</dbReference>
<dbReference type="PROSITE" id="PS51186">
    <property type="entry name" value="GNAT"/>
    <property type="match status" value="1"/>
</dbReference>
<evidence type="ECO:0000313" key="4">
    <source>
        <dbReference type="EMBL" id="BBF69271.1"/>
    </source>
</evidence>
<dbReference type="InterPro" id="IPR000182">
    <property type="entry name" value="GNAT_dom"/>
</dbReference>
<sequence>MTILTHRLATIADEAALSALMTLAIERLQSAYLTPDQVAASHAFMGLDSRLIADGTYFVIEDAGVIAGCGGWSRRATSYGGSHSAGRDDRLLDPATEAARVRAMYTHPDHVRKGVGTLILSLCEAAARAEGFGSLELSGTMAGVSLYRSFGFEGVRAFEDSGVPMLLMRKVIGPAPRGW</sequence>
<evidence type="ECO:0000313" key="5">
    <source>
        <dbReference type="Proteomes" id="UP001059971"/>
    </source>
</evidence>
<protein>
    <submittedName>
        <fullName evidence="4">Acetyltransferase</fullName>
    </submittedName>
</protein>